<feature type="binding site" evidence="7">
    <location>
        <begin position="92"/>
        <end position="94"/>
    </location>
    <ligand>
        <name>5-amino-6-(D-ribitylamino)uracil</name>
        <dbReference type="ChEBI" id="CHEBI:15934"/>
    </ligand>
</feature>
<comment type="function">
    <text evidence="7">Catalyzes the formation of 6,7-dimethyl-8-ribityllumazine by condensation of 5-amino-6-(D-ribitylamino)uracil with 3,4-dihydroxy-2-butanone 4-phosphate. This is the penultimate step in the biosynthesis of riboflavin.</text>
</comment>
<dbReference type="PANTHER" id="PTHR21058">
    <property type="entry name" value="6,7-DIMETHYL-8-RIBITYLLUMAZINE SYNTHASE DMRL SYNTHASE LUMAZINE SYNTHASE"/>
    <property type="match status" value="1"/>
</dbReference>
<feature type="binding site" evidence="7">
    <location>
        <position position="139"/>
    </location>
    <ligand>
        <name>(2S)-2-hydroxy-3-oxobutyl phosphate</name>
        <dbReference type="ChEBI" id="CHEBI:58830"/>
    </ligand>
</feature>
<dbReference type="PANTHER" id="PTHR21058:SF0">
    <property type="entry name" value="6,7-DIMETHYL-8-RIBITYLLUMAZINE SYNTHASE"/>
    <property type="match status" value="1"/>
</dbReference>
<evidence type="ECO:0000313" key="8">
    <source>
        <dbReference type="EMBL" id="QDT39384.1"/>
    </source>
</evidence>
<dbReference type="CDD" id="cd09209">
    <property type="entry name" value="Lumazine_synthase-I"/>
    <property type="match status" value="1"/>
</dbReference>
<evidence type="ECO:0000256" key="2">
    <source>
        <dbReference type="ARBA" id="ARBA00007424"/>
    </source>
</evidence>
<dbReference type="AlphaFoldDB" id="A0A517R659"/>
<dbReference type="GO" id="GO:0000906">
    <property type="term" value="F:6,7-dimethyl-8-ribityllumazine synthase activity"/>
    <property type="evidence" value="ECO:0007669"/>
    <property type="project" value="UniProtKB-UniRule"/>
</dbReference>
<comment type="similarity">
    <text evidence="2 7">Belongs to the DMRL synthase family.</text>
</comment>
<dbReference type="Gene3D" id="3.40.50.960">
    <property type="entry name" value="Lumazine/riboflavin synthase"/>
    <property type="match status" value="1"/>
</dbReference>
<reference evidence="8 9" key="1">
    <citation type="submission" date="2019-02" db="EMBL/GenBank/DDBJ databases">
        <title>Deep-cultivation of Planctomycetes and their phenomic and genomic characterization uncovers novel biology.</title>
        <authorList>
            <person name="Wiegand S."/>
            <person name="Jogler M."/>
            <person name="Boedeker C."/>
            <person name="Pinto D."/>
            <person name="Vollmers J."/>
            <person name="Rivas-Marin E."/>
            <person name="Kohn T."/>
            <person name="Peeters S.H."/>
            <person name="Heuer A."/>
            <person name="Rast P."/>
            <person name="Oberbeckmann S."/>
            <person name="Bunk B."/>
            <person name="Jeske O."/>
            <person name="Meyerdierks A."/>
            <person name="Storesund J.E."/>
            <person name="Kallscheuer N."/>
            <person name="Luecker S."/>
            <person name="Lage O.M."/>
            <person name="Pohl T."/>
            <person name="Merkel B.J."/>
            <person name="Hornburger P."/>
            <person name="Mueller R.-W."/>
            <person name="Bruemmer F."/>
            <person name="Labrenz M."/>
            <person name="Spormann A.M."/>
            <person name="Op den Camp H."/>
            <person name="Overmann J."/>
            <person name="Amann R."/>
            <person name="Jetten M.S.M."/>
            <person name="Mascher T."/>
            <person name="Medema M.H."/>
            <person name="Devos D.P."/>
            <person name="Kaster A.-K."/>
            <person name="Ovreas L."/>
            <person name="Rohde M."/>
            <person name="Galperin M.Y."/>
            <person name="Jogler C."/>
        </authorList>
    </citation>
    <scope>NUCLEOTIDE SEQUENCE [LARGE SCALE GENOMIC DNA]</scope>
    <source>
        <strain evidence="8 9">Pan189</strain>
    </source>
</reference>
<feature type="binding site" evidence="7">
    <location>
        <position position="125"/>
    </location>
    <ligand>
        <name>5-amino-6-(D-ribitylamino)uracil</name>
        <dbReference type="ChEBI" id="CHEBI:15934"/>
    </ligand>
</feature>
<dbReference type="Proteomes" id="UP000317318">
    <property type="component" value="Chromosome"/>
</dbReference>
<evidence type="ECO:0000313" key="9">
    <source>
        <dbReference type="Proteomes" id="UP000317318"/>
    </source>
</evidence>
<evidence type="ECO:0000256" key="6">
    <source>
        <dbReference type="ARBA" id="ARBA00048785"/>
    </source>
</evidence>
<evidence type="ECO:0000256" key="1">
    <source>
        <dbReference type="ARBA" id="ARBA00004917"/>
    </source>
</evidence>
<dbReference type="HAMAP" id="MF_00178">
    <property type="entry name" value="Lumazine_synth"/>
    <property type="match status" value="1"/>
</dbReference>
<dbReference type="Pfam" id="PF00885">
    <property type="entry name" value="DMRL_synthase"/>
    <property type="match status" value="1"/>
</dbReference>
<dbReference type="InterPro" id="IPR034964">
    <property type="entry name" value="LS"/>
</dbReference>
<organism evidence="8 9">
    <name type="scientific">Stratiformator vulcanicus</name>
    <dbReference type="NCBI Taxonomy" id="2527980"/>
    <lineage>
        <taxon>Bacteria</taxon>
        <taxon>Pseudomonadati</taxon>
        <taxon>Planctomycetota</taxon>
        <taxon>Planctomycetia</taxon>
        <taxon>Planctomycetales</taxon>
        <taxon>Planctomycetaceae</taxon>
        <taxon>Stratiformator</taxon>
    </lineage>
</organism>
<dbReference type="OrthoDB" id="9809709at2"/>
<evidence type="ECO:0000256" key="4">
    <source>
        <dbReference type="ARBA" id="ARBA00022619"/>
    </source>
</evidence>
<dbReference type="GO" id="GO:0009231">
    <property type="term" value="P:riboflavin biosynthetic process"/>
    <property type="evidence" value="ECO:0007669"/>
    <property type="project" value="UniProtKB-UniRule"/>
</dbReference>
<dbReference type="InterPro" id="IPR036467">
    <property type="entry name" value="LS/RS_sf"/>
</dbReference>
<keyword evidence="5 7" id="KW-0808">Transferase</keyword>
<name>A0A517R659_9PLAN</name>
<dbReference type="KEGG" id="svp:Pan189_37910"/>
<protein>
    <recommendedName>
        <fullName evidence="3 7">6,7-dimethyl-8-ribityllumazine synthase</fullName>
        <shortName evidence="7">DMRL synthase</shortName>
        <shortName evidence="7">LS</shortName>
        <shortName evidence="7">Lumazine synthase</shortName>
        <ecNumber evidence="3 7">2.5.1.78</ecNumber>
    </recommendedName>
</protein>
<dbReference type="EC" id="2.5.1.78" evidence="3 7"/>
<comment type="catalytic activity">
    <reaction evidence="6 7">
        <text>(2S)-2-hydroxy-3-oxobutyl phosphate + 5-amino-6-(D-ribitylamino)uracil = 6,7-dimethyl-8-(1-D-ribityl)lumazine + phosphate + 2 H2O + H(+)</text>
        <dbReference type="Rhea" id="RHEA:26152"/>
        <dbReference type="ChEBI" id="CHEBI:15377"/>
        <dbReference type="ChEBI" id="CHEBI:15378"/>
        <dbReference type="ChEBI" id="CHEBI:15934"/>
        <dbReference type="ChEBI" id="CHEBI:43474"/>
        <dbReference type="ChEBI" id="CHEBI:58201"/>
        <dbReference type="ChEBI" id="CHEBI:58830"/>
        <dbReference type="EC" id="2.5.1.78"/>
    </reaction>
</comment>
<proteinExistence type="inferred from homology"/>
<gene>
    <name evidence="7 8" type="primary">ribH</name>
    <name evidence="8" type="ORF">Pan189_37910</name>
</gene>
<evidence type="ECO:0000256" key="7">
    <source>
        <dbReference type="HAMAP-Rule" id="MF_00178"/>
    </source>
</evidence>
<dbReference type="GO" id="GO:0009349">
    <property type="term" value="C:riboflavin synthase complex"/>
    <property type="evidence" value="ECO:0007669"/>
    <property type="project" value="UniProtKB-UniRule"/>
</dbReference>
<feature type="binding site" evidence="7">
    <location>
        <begin position="64"/>
        <end position="66"/>
    </location>
    <ligand>
        <name>5-amino-6-(D-ribitylamino)uracil</name>
        <dbReference type="ChEBI" id="CHEBI:15934"/>
    </ligand>
</feature>
<evidence type="ECO:0000256" key="5">
    <source>
        <dbReference type="ARBA" id="ARBA00022679"/>
    </source>
</evidence>
<dbReference type="EMBL" id="CP036268">
    <property type="protein sequence ID" value="QDT39384.1"/>
    <property type="molecule type" value="Genomic_DNA"/>
</dbReference>
<dbReference type="SUPFAM" id="SSF52121">
    <property type="entry name" value="Lumazine synthase"/>
    <property type="match status" value="1"/>
</dbReference>
<dbReference type="UniPathway" id="UPA00275">
    <property type="reaction ID" value="UER00404"/>
</dbReference>
<keyword evidence="4 7" id="KW-0686">Riboflavin biosynthesis</keyword>
<comment type="pathway">
    <text evidence="1 7">Cofactor biosynthesis; riboflavin biosynthesis; riboflavin from 2-hydroxy-3-oxobutyl phosphate and 5-amino-6-(D-ribitylamino)uracil: step 1/2.</text>
</comment>
<accession>A0A517R659</accession>
<evidence type="ECO:0000256" key="3">
    <source>
        <dbReference type="ARBA" id="ARBA00012664"/>
    </source>
</evidence>
<feature type="binding site" evidence="7">
    <location>
        <position position="30"/>
    </location>
    <ligand>
        <name>5-amino-6-(D-ribitylamino)uracil</name>
        <dbReference type="ChEBI" id="CHEBI:15934"/>
    </ligand>
</feature>
<keyword evidence="9" id="KW-1185">Reference proteome</keyword>
<feature type="binding site" evidence="7">
    <location>
        <begin position="97"/>
        <end position="98"/>
    </location>
    <ligand>
        <name>(2S)-2-hydroxy-3-oxobutyl phosphate</name>
        <dbReference type="ChEBI" id="CHEBI:58830"/>
    </ligand>
</feature>
<dbReference type="NCBIfam" id="TIGR00114">
    <property type="entry name" value="lumazine-synth"/>
    <property type="match status" value="1"/>
</dbReference>
<dbReference type="RefSeq" id="WP_145365521.1">
    <property type="nucleotide sequence ID" value="NZ_CP036268.1"/>
</dbReference>
<dbReference type="InterPro" id="IPR002180">
    <property type="entry name" value="LS/RS"/>
</dbReference>
<feature type="active site" description="Proton donor" evidence="7">
    <location>
        <position position="100"/>
    </location>
</feature>
<sequence length="173" mass="18260">MSDNSTKKGIKPTKISLSEGARFAVVAARWNAEITDALHDAAVETLQGQGVPDNFIETYRVPGAFELPAAAAALSRQDRYANGAGAVICLGAVIKGDTEHDRFINQSVAEALQRIAAEHLTPVMFGVLTCNTMEQARERAGGVHGNKGAEAALAAIEMVSVLRSICSPSQPDQ</sequence>